<accession>A0A2P7QW90</accession>
<gene>
    <name evidence="1" type="ORF">C7I55_08285</name>
</gene>
<organism evidence="1 2">
    <name type="scientific">Allosphingosinicella deserti</name>
    <dbReference type="NCBI Taxonomy" id="2116704"/>
    <lineage>
        <taxon>Bacteria</taxon>
        <taxon>Pseudomonadati</taxon>
        <taxon>Pseudomonadota</taxon>
        <taxon>Alphaproteobacteria</taxon>
        <taxon>Sphingomonadales</taxon>
        <taxon>Sphingomonadaceae</taxon>
        <taxon>Allosphingosinicella</taxon>
    </lineage>
</organism>
<proteinExistence type="predicted"/>
<sequence>MLEQAIFDVADLNERLSRGKIFLDAYEGMNDSSVLFKCLEEIGFHSGDFIIISLTPDGDDTMVGRLMTRDKDVYEFDLNLNEGFFQNSHIEKVKSVKDISMTGKSNKFEDLEELAAIRILEGLD</sequence>
<keyword evidence="2" id="KW-1185">Reference proteome</keyword>
<evidence type="ECO:0000313" key="1">
    <source>
        <dbReference type="EMBL" id="PSJ42220.1"/>
    </source>
</evidence>
<dbReference type="Proteomes" id="UP000241167">
    <property type="component" value="Unassembled WGS sequence"/>
</dbReference>
<dbReference type="OrthoDB" id="9886408at2"/>
<dbReference type="AlphaFoldDB" id="A0A2P7QW90"/>
<protein>
    <submittedName>
        <fullName evidence="1">Uncharacterized protein</fullName>
    </submittedName>
</protein>
<name>A0A2P7QW90_9SPHN</name>
<reference evidence="1 2" key="1">
    <citation type="submission" date="2018-03" db="EMBL/GenBank/DDBJ databases">
        <title>The draft genome of Sphingosinicella sp. GL-C-18.</title>
        <authorList>
            <person name="Liu L."/>
            <person name="Li L."/>
            <person name="Liang L."/>
            <person name="Zhang X."/>
            <person name="Wang T."/>
        </authorList>
    </citation>
    <scope>NUCLEOTIDE SEQUENCE [LARGE SCALE GENOMIC DNA]</scope>
    <source>
        <strain evidence="1 2">GL-C-18</strain>
    </source>
</reference>
<evidence type="ECO:0000313" key="2">
    <source>
        <dbReference type="Proteomes" id="UP000241167"/>
    </source>
</evidence>
<comment type="caution">
    <text evidence="1">The sequence shown here is derived from an EMBL/GenBank/DDBJ whole genome shotgun (WGS) entry which is preliminary data.</text>
</comment>
<dbReference type="EMBL" id="PXYI01000002">
    <property type="protein sequence ID" value="PSJ42220.1"/>
    <property type="molecule type" value="Genomic_DNA"/>
</dbReference>
<dbReference type="RefSeq" id="WP_106512389.1">
    <property type="nucleotide sequence ID" value="NZ_PXYI01000002.1"/>
</dbReference>